<dbReference type="PROSITE" id="PS50097">
    <property type="entry name" value="BTB"/>
    <property type="match status" value="1"/>
</dbReference>
<keyword evidence="4" id="KW-1185">Reference proteome</keyword>
<dbReference type="HOGENOM" id="CLU_063897_0_0_1"/>
<proteinExistence type="predicted"/>
<evidence type="ECO:0000256" key="1">
    <source>
        <dbReference type="SAM" id="MobiDB-lite"/>
    </source>
</evidence>
<protein>
    <recommendedName>
        <fullName evidence="2">BTB domain-containing protein</fullName>
    </recommendedName>
</protein>
<feature type="region of interest" description="Disordered" evidence="1">
    <location>
        <begin position="1"/>
        <end position="41"/>
    </location>
</feature>
<dbReference type="RefSeq" id="XP_013339717.1">
    <property type="nucleotide sequence ID" value="XM_013484263.1"/>
</dbReference>
<dbReference type="CDD" id="cd18186">
    <property type="entry name" value="BTB_POZ_ZBTB_KLHL-like"/>
    <property type="match status" value="1"/>
</dbReference>
<evidence type="ECO:0000313" key="4">
    <source>
        <dbReference type="Proteomes" id="UP000030641"/>
    </source>
</evidence>
<gene>
    <name evidence="3" type="ORF">AUEXF2481DRAFT_8704</name>
</gene>
<organism evidence="3 4">
    <name type="scientific">Aureobasidium subglaciale (strain EXF-2481)</name>
    <name type="common">Aureobasidium pullulans var. subglaciale</name>
    <dbReference type="NCBI Taxonomy" id="1043005"/>
    <lineage>
        <taxon>Eukaryota</taxon>
        <taxon>Fungi</taxon>
        <taxon>Dikarya</taxon>
        <taxon>Ascomycota</taxon>
        <taxon>Pezizomycotina</taxon>
        <taxon>Dothideomycetes</taxon>
        <taxon>Dothideomycetidae</taxon>
        <taxon>Dothideales</taxon>
        <taxon>Saccotheciaceae</taxon>
        <taxon>Aureobasidium</taxon>
    </lineage>
</organism>
<name>A0A074Y0F7_AURSE</name>
<dbReference type="Proteomes" id="UP000030641">
    <property type="component" value="Unassembled WGS sequence"/>
</dbReference>
<accession>A0A074Y0F7</accession>
<evidence type="ECO:0000313" key="3">
    <source>
        <dbReference type="EMBL" id="KEQ91278.1"/>
    </source>
</evidence>
<dbReference type="InterPro" id="IPR000210">
    <property type="entry name" value="BTB/POZ_dom"/>
</dbReference>
<dbReference type="OMA" id="RCALYHE"/>
<dbReference type="InParanoid" id="A0A074Y0F7"/>
<feature type="compositionally biased region" description="Polar residues" evidence="1">
    <location>
        <begin position="1"/>
        <end position="14"/>
    </location>
</feature>
<dbReference type="PANTHER" id="PTHR47843">
    <property type="entry name" value="BTB DOMAIN-CONTAINING PROTEIN-RELATED"/>
    <property type="match status" value="1"/>
</dbReference>
<dbReference type="SUPFAM" id="SSF54695">
    <property type="entry name" value="POZ domain"/>
    <property type="match status" value="1"/>
</dbReference>
<dbReference type="InterPro" id="IPR011333">
    <property type="entry name" value="SKP1/BTB/POZ_sf"/>
</dbReference>
<sequence length="369" mass="41226">MSDTVTVSMTTPDGHTSLLEVPPRAPLRGTGVRYAPTPLHPTARGNIRTNFKSFHEVATIVVGGQHVQDSHSRGQGQTTYTIHKDLLTAESPFFSAALNGAFAEGLDQTVRLPEEKPEIFEWFLWWLYTGSLTTPTPTNCHTEPRNQRMHGVLGLPGQGPPFQHHMTHTDGDLRNTAGSPKYFLLLDLYALSDKLMTTTLCNHIVDTIARLSESTNSVPTPSDTWILYDTIRDNAPMRKLILDLFAYKKTDKLLESHKDEWHPRFLRELVVKLKRPGLESLDRHSLSPWRPVSWQTSKACESCRELLKPGISCEKCEVCERAFCCGCASAGKTSSLGGDVGTCKPWLKGMCSRYHEHGPGEDESKRCAR</sequence>
<feature type="domain" description="BTB" evidence="2">
    <location>
        <begin position="56"/>
        <end position="136"/>
    </location>
</feature>
<evidence type="ECO:0000259" key="2">
    <source>
        <dbReference type="PROSITE" id="PS50097"/>
    </source>
</evidence>
<dbReference type="OrthoDB" id="194443at2759"/>
<dbReference type="Pfam" id="PF00651">
    <property type="entry name" value="BTB"/>
    <property type="match status" value="1"/>
</dbReference>
<dbReference type="AlphaFoldDB" id="A0A074Y0F7"/>
<dbReference type="EMBL" id="KL584780">
    <property type="protein sequence ID" value="KEQ91278.1"/>
    <property type="molecule type" value="Genomic_DNA"/>
</dbReference>
<reference evidence="3 4" key="1">
    <citation type="journal article" date="2014" name="BMC Genomics">
        <title>Genome sequencing of four Aureobasidium pullulans varieties: biotechnological potential, stress tolerance, and description of new species.</title>
        <authorList>
            <person name="Gostin Ar C."/>
            <person name="Ohm R.A."/>
            <person name="Kogej T."/>
            <person name="Sonjak S."/>
            <person name="Turk M."/>
            <person name="Zajc J."/>
            <person name="Zalar P."/>
            <person name="Grube M."/>
            <person name="Sun H."/>
            <person name="Han J."/>
            <person name="Sharma A."/>
            <person name="Chiniquy J."/>
            <person name="Ngan C.Y."/>
            <person name="Lipzen A."/>
            <person name="Barry K."/>
            <person name="Grigoriev I.V."/>
            <person name="Gunde-Cimerman N."/>
        </authorList>
    </citation>
    <scope>NUCLEOTIDE SEQUENCE [LARGE SCALE GENOMIC DNA]</scope>
    <source>
        <strain evidence="3 4">EXF-2481</strain>
    </source>
</reference>
<dbReference type="STRING" id="1043005.A0A074Y0F7"/>
<dbReference type="SMART" id="SM00225">
    <property type="entry name" value="BTB"/>
    <property type="match status" value="1"/>
</dbReference>
<dbReference type="Gene3D" id="3.30.710.10">
    <property type="entry name" value="Potassium Channel Kv1.1, Chain A"/>
    <property type="match status" value="1"/>
</dbReference>
<dbReference type="GeneID" id="25371961"/>
<dbReference type="PANTHER" id="PTHR47843:SF2">
    <property type="entry name" value="BTB DOMAIN-CONTAINING PROTEIN"/>
    <property type="match status" value="1"/>
</dbReference>